<keyword evidence="9 10" id="KW-0275">Fatty acid biosynthesis</keyword>
<keyword evidence="7 10" id="KW-0443">Lipid metabolism</keyword>
<feature type="transmembrane region" description="Helical" evidence="10">
    <location>
        <begin position="173"/>
        <end position="191"/>
    </location>
</feature>
<feature type="transmembrane region" description="Helical" evidence="10">
    <location>
        <begin position="57"/>
        <end position="73"/>
    </location>
</feature>
<comment type="catalytic activity">
    <reaction evidence="10">
        <text>a very-long-chain acyl-CoA + malonyl-CoA + H(+) = a very-long-chain 3-oxoacyl-CoA + CO2 + CoA</text>
        <dbReference type="Rhea" id="RHEA:32727"/>
        <dbReference type="ChEBI" id="CHEBI:15378"/>
        <dbReference type="ChEBI" id="CHEBI:16526"/>
        <dbReference type="ChEBI" id="CHEBI:57287"/>
        <dbReference type="ChEBI" id="CHEBI:57384"/>
        <dbReference type="ChEBI" id="CHEBI:90725"/>
        <dbReference type="ChEBI" id="CHEBI:90736"/>
        <dbReference type="EC" id="2.3.1.199"/>
    </reaction>
</comment>
<dbReference type="GO" id="GO:0030148">
    <property type="term" value="P:sphingolipid biosynthetic process"/>
    <property type="evidence" value="ECO:0007669"/>
    <property type="project" value="TreeGrafter"/>
</dbReference>
<feature type="transmembrane region" description="Helical" evidence="10">
    <location>
        <begin position="94"/>
        <end position="115"/>
    </location>
</feature>
<feature type="transmembrane region" description="Helical" evidence="10">
    <location>
        <begin position="145"/>
        <end position="166"/>
    </location>
</feature>
<dbReference type="InterPro" id="IPR030457">
    <property type="entry name" value="ELO_CS"/>
</dbReference>
<evidence type="ECO:0000256" key="10">
    <source>
        <dbReference type="RuleBase" id="RU361115"/>
    </source>
</evidence>
<dbReference type="GO" id="GO:0019367">
    <property type="term" value="P:fatty acid elongation, saturated fatty acid"/>
    <property type="evidence" value="ECO:0007669"/>
    <property type="project" value="TreeGrafter"/>
</dbReference>
<dbReference type="GO" id="GO:0009922">
    <property type="term" value="F:fatty acid elongase activity"/>
    <property type="evidence" value="ECO:0007669"/>
    <property type="project" value="UniProtKB-EC"/>
</dbReference>
<evidence type="ECO:0000256" key="6">
    <source>
        <dbReference type="ARBA" id="ARBA00022989"/>
    </source>
</evidence>
<name>A0A7R8WEC5_9CRUS</name>
<keyword evidence="2 10" id="KW-0444">Lipid biosynthesis</keyword>
<keyword evidence="5 10" id="KW-0276">Fatty acid metabolism</keyword>
<dbReference type="PANTHER" id="PTHR11157">
    <property type="entry name" value="FATTY ACID ACYL TRANSFERASE-RELATED"/>
    <property type="match status" value="1"/>
</dbReference>
<dbReference type="InterPro" id="IPR002076">
    <property type="entry name" value="ELO_fam"/>
</dbReference>
<evidence type="ECO:0000256" key="5">
    <source>
        <dbReference type="ARBA" id="ARBA00022832"/>
    </source>
</evidence>
<comment type="similarity">
    <text evidence="10">Belongs to the ELO family.</text>
</comment>
<feature type="transmembrane region" description="Helical" evidence="10">
    <location>
        <begin position="229"/>
        <end position="249"/>
    </location>
</feature>
<dbReference type="GO" id="GO:0034626">
    <property type="term" value="P:fatty acid elongation, polyunsaturated fatty acid"/>
    <property type="evidence" value="ECO:0007669"/>
    <property type="project" value="TreeGrafter"/>
</dbReference>
<comment type="subcellular location">
    <subcellularLocation>
        <location evidence="1">Membrane</location>
        <topology evidence="1">Multi-pass membrane protein</topology>
    </subcellularLocation>
</comment>
<evidence type="ECO:0000256" key="3">
    <source>
        <dbReference type="ARBA" id="ARBA00022679"/>
    </source>
</evidence>
<protein>
    <recommendedName>
        <fullName evidence="10">Elongation of very long chain fatty acids protein</fullName>
        <ecNumber evidence="10">2.3.1.199</ecNumber>
    </recommendedName>
    <alternativeName>
        <fullName evidence="10">Very-long-chain 3-oxoacyl-CoA synthase</fullName>
    </alternativeName>
</protein>
<dbReference type="EC" id="2.3.1.199" evidence="10"/>
<evidence type="ECO:0000256" key="4">
    <source>
        <dbReference type="ARBA" id="ARBA00022692"/>
    </source>
</evidence>
<sequence>MTLGEVRSLDNMTIEEKFTTNFGRPPREKPCFSLYHFEWEKALDDFSIRQAMVFHKYWALCFVISGIYLYLVFKGQEWMKHRKPFNLNRALIAWNWALAIFSLGATIRGVVYLYGDLKMGILRDNFCYITHFRIPQYPGCAGYSAWGWLFMVSKFLEFGDTFFLVVRKKPVIFLHWYHHITVFCFGCYAYANGISAAAIVIPVNGCVHFFMYSYFALRAMHIRVPKPISMALTTLQILQMISFVIIAYFVKDMASTVPNCTFTHFHLRLGLLMVISYLFLFMHFFYKAYLDDRNLEKTRNLGTPEQARQEKLQAPTGFQTLMNFVNSYNECNFDNQQKKED</sequence>
<accession>A0A7R8WEC5</accession>
<dbReference type="Pfam" id="PF01151">
    <property type="entry name" value="ELO"/>
    <property type="match status" value="1"/>
</dbReference>
<dbReference type="AlphaFoldDB" id="A0A7R8WEC5"/>
<feature type="transmembrane region" description="Helical" evidence="10">
    <location>
        <begin position="269"/>
        <end position="289"/>
    </location>
</feature>
<keyword evidence="6 10" id="KW-1133">Transmembrane helix</keyword>
<organism evidence="11">
    <name type="scientific">Cyprideis torosa</name>
    <dbReference type="NCBI Taxonomy" id="163714"/>
    <lineage>
        <taxon>Eukaryota</taxon>
        <taxon>Metazoa</taxon>
        <taxon>Ecdysozoa</taxon>
        <taxon>Arthropoda</taxon>
        <taxon>Crustacea</taxon>
        <taxon>Oligostraca</taxon>
        <taxon>Ostracoda</taxon>
        <taxon>Podocopa</taxon>
        <taxon>Podocopida</taxon>
        <taxon>Cytherocopina</taxon>
        <taxon>Cytheroidea</taxon>
        <taxon>Cytherideidae</taxon>
        <taxon>Cyprideis</taxon>
    </lineage>
</organism>
<keyword evidence="8 10" id="KW-0472">Membrane</keyword>
<dbReference type="PANTHER" id="PTHR11157:SF17">
    <property type="entry name" value="ELONGATION OF VERY LONG CHAIN FATTY ACIDS PROTEIN 6"/>
    <property type="match status" value="1"/>
</dbReference>
<feature type="transmembrane region" description="Helical" evidence="10">
    <location>
        <begin position="197"/>
        <end position="217"/>
    </location>
</feature>
<evidence type="ECO:0000256" key="2">
    <source>
        <dbReference type="ARBA" id="ARBA00022516"/>
    </source>
</evidence>
<reference evidence="11" key="1">
    <citation type="submission" date="2020-11" db="EMBL/GenBank/DDBJ databases">
        <authorList>
            <person name="Tran Van P."/>
        </authorList>
    </citation>
    <scope>NUCLEOTIDE SEQUENCE</scope>
</reference>
<evidence type="ECO:0000256" key="9">
    <source>
        <dbReference type="ARBA" id="ARBA00023160"/>
    </source>
</evidence>
<evidence type="ECO:0000256" key="1">
    <source>
        <dbReference type="ARBA" id="ARBA00004141"/>
    </source>
</evidence>
<proteinExistence type="inferred from homology"/>
<dbReference type="GO" id="GO:0034625">
    <property type="term" value="P:fatty acid elongation, monounsaturated fatty acid"/>
    <property type="evidence" value="ECO:0007669"/>
    <property type="project" value="TreeGrafter"/>
</dbReference>
<dbReference type="GO" id="GO:0042761">
    <property type="term" value="P:very long-chain fatty acid biosynthetic process"/>
    <property type="evidence" value="ECO:0007669"/>
    <property type="project" value="TreeGrafter"/>
</dbReference>
<dbReference type="PROSITE" id="PS01188">
    <property type="entry name" value="ELO"/>
    <property type="match status" value="1"/>
</dbReference>
<evidence type="ECO:0000313" key="11">
    <source>
        <dbReference type="EMBL" id="CAD7227597.1"/>
    </source>
</evidence>
<dbReference type="EMBL" id="OB661191">
    <property type="protein sequence ID" value="CAD7227597.1"/>
    <property type="molecule type" value="Genomic_DNA"/>
</dbReference>
<evidence type="ECO:0000256" key="8">
    <source>
        <dbReference type="ARBA" id="ARBA00023136"/>
    </source>
</evidence>
<dbReference type="GO" id="GO:0005789">
    <property type="term" value="C:endoplasmic reticulum membrane"/>
    <property type="evidence" value="ECO:0007669"/>
    <property type="project" value="TreeGrafter"/>
</dbReference>
<evidence type="ECO:0000256" key="7">
    <source>
        <dbReference type="ARBA" id="ARBA00023098"/>
    </source>
</evidence>
<keyword evidence="4 10" id="KW-0812">Transmembrane</keyword>
<keyword evidence="3 10" id="KW-0808">Transferase</keyword>
<dbReference type="OrthoDB" id="10259681at2759"/>
<gene>
    <name evidence="11" type="ORF">CTOB1V02_LOCUS5498</name>
</gene>